<dbReference type="PANTHER" id="PTHR37485:SF1">
    <property type="entry name" value="CELL DIVISION PROTEIN FTSB"/>
    <property type="match status" value="1"/>
</dbReference>
<evidence type="ECO:0000256" key="5">
    <source>
        <dbReference type="ARBA" id="ARBA00023136"/>
    </source>
</evidence>
<keyword evidence="7" id="KW-0997">Cell inner membrane</keyword>
<dbReference type="Pfam" id="PF04977">
    <property type="entry name" value="DivIC"/>
    <property type="match status" value="1"/>
</dbReference>
<feature type="topological domain" description="Cytoplasmic" evidence="7">
    <location>
        <begin position="1"/>
        <end position="3"/>
    </location>
</feature>
<sequence length="95" mass="11217">MRIVNFILIVVFLLIQYRFWFGHNGLQFYSANRTEVTKLKSGNDELLKRNELLDADVKDLKVGLEGIEERARNELGMIRENETFFRLVPSNKEKK</sequence>
<keyword evidence="6 7" id="KW-0131">Cell cycle</keyword>
<proteinExistence type="inferred from homology"/>
<gene>
    <name evidence="7" type="primary">ftsB</name>
    <name evidence="9" type="ORF">BTO11_06055</name>
</gene>
<evidence type="ECO:0000256" key="4">
    <source>
        <dbReference type="ARBA" id="ARBA00022989"/>
    </source>
</evidence>
<dbReference type="Proteomes" id="UP000239007">
    <property type="component" value="Unassembled WGS sequence"/>
</dbReference>
<dbReference type="GO" id="GO:0005886">
    <property type="term" value="C:plasma membrane"/>
    <property type="evidence" value="ECO:0007669"/>
    <property type="project" value="UniProtKB-SubCell"/>
</dbReference>
<reference evidence="9 10" key="1">
    <citation type="submission" date="2016-12" db="EMBL/GenBank/DDBJ databases">
        <title>Diversity of luminous bacteria.</title>
        <authorList>
            <person name="Yoshizawa S."/>
            <person name="Kogure K."/>
        </authorList>
    </citation>
    <scope>NUCLEOTIDE SEQUENCE [LARGE SCALE GENOMIC DNA]</scope>
    <source>
        <strain evidence="9 10">SA4-48</strain>
    </source>
</reference>
<dbReference type="GO" id="GO:0043093">
    <property type="term" value="P:FtsZ-dependent cytokinesis"/>
    <property type="evidence" value="ECO:0007669"/>
    <property type="project" value="UniProtKB-UniRule"/>
</dbReference>
<keyword evidence="3 7" id="KW-0812">Transmembrane</keyword>
<comment type="similarity">
    <text evidence="7">Belongs to the FtsB family.</text>
</comment>
<dbReference type="EMBL" id="MSCH01000003">
    <property type="protein sequence ID" value="PQJ53274.1"/>
    <property type="molecule type" value="Genomic_DNA"/>
</dbReference>
<evidence type="ECO:0000313" key="10">
    <source>
        <dbReference type="Proteomes" id="UP000239007"/>
    </source>
</evidence>
<dbReference type="InterPro" id="IPR007060">
    <property type="entry name" value="FtsL/DivIC"/>
</dbReference>
<comment type="subcellular location">
    <subcellularLocation>
        <location evidence="7">Cell inner membrane</location>
        <topology evidence="7">Single-pass type II membrane protein</topology>
    </subcellularLocation>
    <text evidence="7">Localizes to the division septum.</text>
</comment>
<dbReference type="NCBIfam" id="NF002058">
    <property type="entry name" value="PRK00888.1"/>
    <property type="match status" value="1"/>
</dbReference>
<feature type="transmembrane region" description="Helical" evidence="8">
    <location>
        <begin position="6"/>
        <end position="23"/>
    </location>
</feature>
<dbReference type="AlphaFoldDB" id="A0A2S7UTH4"/>
<organism evidence="9 10">
    <name type="scientific">Psychrosphaera saromensis</name>
    <dbReference type="NCBI Taxonomy" id="716813"/>
    <lineage>
        <taxon>Bacteria</taxon>
        <taxon>Pseudomonadati</taxon>
        <taxon>Pseudomonadota</taxon>
        <taxon>Gammaproteobacteria</taxon>
        <taxon>Alteromonadales</taxon>
        <taxon>Pseudoalteromonadaceae</taxon>
        <taxon>Psychrosphaera</taxon>
    </lineage>
</organism>
<name>A0A2S7UTH4_9GAMM</name>
<evidence type="ECO:0000256" key="6">
    <source>
        <dbReference type="ARBA" id="ARBA00023306"/>
    </source>
</evidence>
<comment type="subunit">
    <text evidence="7">Part of a complex composed of FtsB, FtsL and FtsQ.</text>
</comment>
<keyword evidence="2 7" id="KW-0132">Cell division</keyword>
<feature type="topological domain" description="Periplasmic" evidence="7">
    <location>
        <begin position="22"/>
        <end position="95"/>
    </location>
</feature>
<keyword evidence="4 7" id="KW-1133">Transmembrane helix</keyword>
<keyword evidence="1 7" id="KW-1003">Cell membrane</keyword>
<dbReference type="RefSeq" id="WP_105051754.1">
    <property type="nucleotide sequence ID" value="NZ_BMYG01000003.1"/>
</dbReference>
<dbReference type="HAMAP" id="MF_00599">
    <property type="entry name" value="FtsB"/>
    <property type="match status" value="1"/>
</dbReference>
<evidence type="ECO:0000256" key="7">
    <source>
        <dbReference type="HAMAP-Rule" id="MF_00599"/>
    </source>
</evidence>
<dbReference type="PANTHER" id="PTHR37485">
    <property type="entry name" value="CELL DIVISION PROTEIN FTSB"/>
    <property type="match status" value="1"/>
</dbReference>
<evidence type="ECO:0000256" key="2">
    <source>
        <dbReference type="ARBA" id="ARBA00022618"/>
    </source>
</evidence>
<comment type="caution">
    <text evidence="9">The sequence shown here is derived from an EMBL/GenBank/DDBJ whole genome shotgun (WGS) entry which is preliminary data.</text>
</comment>
<dbReference type="OrthoDB" id="7061211at2"/>
<evidence type="ECO:0000256" key="1">
    <source>
        <dbReference type="ARBA" id="ARBA00022475"/>
    </source>
</evidence>
<accession>A0A2S7UTH4</accession>
<evidence type="ECO:0000256" key="3">
    <source>
        <dbReference type="ARBA" id="ARBA00022692"/>
    </source>
</evidence>
<dbReference type="GO" id="GO:0030428">
    <property type="term" value="C:cell septum"/>
    <property type="evidence" value="ECO:0007669"/>
    <property type="project" value="TreeGrafter"/>
</dbReference>
<dbReference type="GO" id="GO:0032153">
    <property type="term" value="C:cell division site"/>
    <property type="evidence" value="ECO:0007669"/>
    <property type="project" value="UniProtKB-UniRule"/>
</dbReference>
<keyword evidence="10" id="KW-1185">Reference proteome</keyword>
<evidence type="ECO:0000256" key="8">
    <source>
        <dbReference type="SAM" id="Phobius"/>
    </source>
</evidence>
<keyword evidence="5 7" id="KW-0472">Membrane</keyword>
<comment type="function">
    <text evidence="7">Essential cell division protein. May link together the upstream cell division proteins, which are predominantly cytoplasmic, with the downstream cell division proteins, which are predominantly periplasmic.</text>
</comment>
<dbReference type="InterPro" id="IPR023081">
    <property type="entry name" value="Cell_div_FtsB"/>
</dbReference>
<protein>
    <recommendedName>
        <fullName evidence="7">Cell division protein FtsB</fullName>
    </recommendedName>
</protein>
<evidence type="ECO:0000313" key="9">
    <source>
        <dbReference type="EMBL" id="PQJ53274.1"/>
    </source>
</evidence>